<comment type="caution">
    <text evidence="3">The sequence shown here is derived from an EMBL/GenBank/DDBJ whole genome shotgun (WGS) entry which is preliminary data.</text>
</comment>
<accession>A0AAW7IID2</accession>
<protein>
    <submittedName>
        <fullName evidence="3">MerR family transcriptional regulator</fullName>
    </submittedName>
</protein>
<gene>
    <name evidence="3" type="ORF">QUF89_02020</name>
</gene>
<feature type="region of interest" description="Disordered" evidence="1">
    <location>
        <begin position="87"/>
        <end position="108"/>
    </location>
</feature>
<proteinExistence type="predicted"/>
<sequence>MPLEVDYITMGEAAERIGKPAATLRHWTDQLEEFKVHYVLRNNRNERIYEESDLKIFSFLRDLKEEYGRKTTSKDLSYLIEDKGKSGELQLRSREDAPPPNPSNRTTDLLNQADLKQLMESDRAMQVLNHMVLEATSNMKEKLIEEVRAEMMTYDNGAIAALQQIEERKAQREEQRHKEQMEYLKNIEEGMKRREERDREERLAWQKEQEVQRKIEEEAKKVEPESEKPKTWLQKLLGQ</sequence>
<dbReference type="EMBL" id="JAUCEY010000007">
    <property type="protein sequence ID" value="MDM5451026.1"/>
    <property type="molecule type" value="Genomic_DNA"/>
</dbReference>
<organism evidence="3 4">
    <name type="scientific">Peribacillus simplex</name>
    <dbReference type="NCBI Taxonomy" id="1478"/>
    <lineage>
        <taxon>Bacteria</taxon>
        <taxon>Bacillati</taxon>
        <taxon>Bacillota</taxon>
        <taxon>Bacilli</taxon>
        <taxon>Bacillales</taxon>
        <taxon>Bacillaceae</taxon>
        <taxon>Peribacillus</taxon>
    </lineage>
</organism>
<dbReference type="SUPFAM" id="SSF46955">
    <property type="entry name" value="Putative DNA-binding domain"/>
    <property type="match status" value="1"/>
</dbReference>
<dbReference type="InterPro" id="IPR000551">
    <property type="entry name" value="MerR-type_HTH_dom"/>
</dbReference>
<reference evidence="3" key="1">
    <citation type="submission" date="2023-06" db="EMBL/GenBank/DDBJ databases">
        <title>Comparative genomics of Bacillaceae isolates and their secondary metabolite potential.</title>
        <authorList>
            <person name="Song L."/>
            <person name="Nielsen L.J."/>
            <person name="Mohite O."/>
            <person name="Xu X."/>
            <person name="Weber T."/>
            <person name="Kovacs A.T."/>
        </authorList>
    </citation>
    <scope>NUCLEOTIDE SEQUENCE</scope>
    <source>
        <strain evidence="3">D8_B_37</strain>
    </source>
</reference>
<name>A0AAW7IID2_9BACI</name>
<evidence type="ECO:0000256" key="1">
    <source>
        <dbReference type="SAM" id="MobiDB-lite"/>
    </source>
</evidence>
<dbReference type="GO" id="GO:0006355">
    <property type="term" value="P:regulation of DNA-templated transcription"/>
    <property type="evidence" value="ECO:0007669"/>
    <property type="project" value="InterPro"/>
</dbReference>
<evidence type="ECO:0000313" key="4">
    <source>
        <dbReference type="Proteomes" id="UP001234602"/>
    </source>
</evidence>
<feature type="compositionally biased region" description="Basic and acidic residues" evidence="1">
    <location>
        <begin position="87"/>
        <end position="97"/>
    </location>
</feature>
<dbReference type="Proteomes" id="UP001234602">
    <property type="component" value="Unassembled WGS sequence"/>
</dbReference>
<dbReference type="RefSeq" id="WP_289319194.1">
    <property type="nucleotide sequence ID" value="NZ_JAUCEY010000007.1"/>
</dbReference>
<dbReference type="GO" id="GO:0003677">
    <property type="term" value="F:DNA binding"/>
    <property type="evidence" value="ECO:0007669"/>
    <property type="project" value="InterPro"/>
</dbReference>
<dbReference type="Gene3D" id="1.10.1660.10">
    <property type="match status" value="1"/>
</dbReference>
<feature type="compositionally biased region" description="Basic and acidic residues" evidence="1">
    <location>
        <begin position="189"/>
        <end position="230"/>
    </location>
</feature>
<dbReference type="InterPro" id="IPR009061">
    <property type="entry name" value="DNA-bd_dom_put_sf"/>
</dbReference>
<evidence type="ECO:0000259" key="2">
    <source>
        <dbReference type="Pfam" id="PF13411"/>
    </source>
</evidence>
<feature type="domain" description="HTH merR-type" evidence="2">
    <location>
        <begin position="9"/>
        <end position="65"/>
    </location>
</feature>
<dbReference type="Pfam" id="PF13411">
    <property type="entry name" value="MerR_1"/>
    <property type="match status" value="1"/>
</dbReference>
<feature type="region of interest" description="Disordered" evidence="1">
    <location>
        <begin position="189"/>
        <end position="239"/>
    </location>
</feature>
<evidence type="ECO:0000313" key="3">
    <source>
        <dbReference type="EMBL" id="MDM5451026.1"/>
    </source>
</evidence>
<dbReference type="AlphaFoldDB" id="A0AAW7IID2"/>